<evidence type="ECO:0000256" key="2">
    <source>
        <dbReference type="ARBA" id="ARBA00012323"/>
    </source>
</evidence>
<dbReference type="PANTHER" id="PTHR18964">
    <property type="entry name" value="ROK (REPRESSOR, ORF, KINASE) FAMILY"/>
    <property type="match status" value="1"/>
</dbReference>
<dbReference type="CDD" id="cd24062">
    <property type="entry name" value="ASKHA_NBD_ROK_BsGLK-like"/>
    <property type="match status" value="1"/>
</dbReference>
<dbReference type="GO" id="GO:0006096">
    <property type="term" value="P:glycolytic process"/>
    <property type="evidence" value="ECO:0007669"/>
    <property type="project" value="InterPro"/>
</dbReference>
<dbReference type="EMBL" id="LNQN01000001">
    <property type="protein sequence ID" value="KSU85750.1"/>
    <property type="molecule type" value="Genomic_DNA"/>
</dbReference>
<dbReference type="OrthoDB" id="9810372at2"/>
<dbReference type="Pfam" id="PF00480">
    <property type="entry name" value="ROK"/>
    <property type="match status" value="1"/>
</dbReference>
<keyword evidence="10" id="KW-1185">Reference proteome</keyword>
<dbReference type="SUPFAM" id="SSF53067">
    <property type="entry name" value="Actin-like ATPase domain"/>
    <property type="match status" value="1"/>
</dbReference>
<evidence type="ECO:0000256" key="4">
    <source>
        <dbReference type="ARBA" id="ARBA00022679"/>
    </source>
</evidence>
<dbReference type="PANTHER" id="PTHR18964:SF149">
    <property type="entry name" value="BIFUNCTIONAL UDP-N-ACETYLGLUCOSAMINE 2-EPIMERASE_N-ACETYLMANNOSAMINE KINASE"/>
    <property type="match status" value="1"/>
</dbReference>
<protein>
    <recommendedName>
        <fullName evidence="3">Glucokinase</fullName>
        <ecNumber evidence="2">2.7.1.2</ecNumber>
    </recommendedName>
    <alternativeName>
        <fullName evidence="8">Glucose kinase</fullName>
    </alternativeName>
</protein>
<dbReference type="PROSITE" id="PS01125">
    <property type="entry name" value="ROK"/>
    <property type="match status" value="1"/>
</dbReference>
<sequence length="325" mass="34294">MDEKWYVGVDLGGTTIKMAFISDYGDLIKKWEIPTDISEKGKNITKDIAKSIDSVLDELGASKSRLHGIGMGAPGFIDLSRGFIYHAVNIGWVNFPLKERLEMETGLPVVVDNDANLAAVGEMWRGAGDGAKDLLCVTLGTGVGGGIVSNGKIVHGKNGMGGEIGHITAIPEGGAPCNCGKTGCIETVASATGICRLAREGLHNYPDSLLHKEEEKEGGITAKDVFDAADQKDELALYVLELVGYHLGFMLANLGCTINPGKIVLGGGVSKAGDKILDPVKRNFEKFALPLVKEGAEFAIASLGNDAGVYGGAYMAKTLHEETVM</sequence>
<organism evidence="9 10">
    <name type="scientific">Fictibacillus enclensis</name>
    <dbReference type="NCBI Taxonomy" id="1017270"/>
    <lineage>
        <taxon>Bacteria</taxon>
        <taxon>Bacillati</taxon>
        <taxon>Bacillota</taxon>
        <taxon>Bacilli</taxon>
        <taxon>Bacillales</taxon>
        <taxon>Fictibacillaceae</taxon>
        <taxon>Fictibacillus</taxon>
    </lineage>
</organism>
<accession>A0A0V8JF84</accession>
<dbReference type="Gene3D" id="3.30.420.40">
    <property type="match status" value="2"/>
</dbReference>
<name>A0A0V8JF84_9BACL</name>
<reference evidence="9 10" key="1">
    <citation type="journal article" date="2014" name="Antonie Van Leeuwenhoek">
        <title>Fictibacillus enclensis sp. nov., isolated from marine sediment.</title>
        <authorList>
            <person name="Dastager S.G."/>
            <person name="Mawlankar R."/>
            <person name="Srinivasan K."/>
            <person name="Tang S.K."/>
            <person name="Lee J.C."/>
            <person name="Ramana V.V."/>
            <person name="Shouche Y.S."/>
        </authorList>
    </citation>
    <scope>NUCLEOTIDE SEQUENCE [LARGE SCALE GENOMIC DNA]</scope>
    <source>
        <strain evidence="9 10">NIO-1003</strain>
    </source>
</reference>
<proteinExistence type="inferred from homology"/>
<dbReference type="GO" id="GO:0005737">
    <property type="term" value="C:cytoplasm"/>
    <property type="evidence" value="ECO:0007669"/>
    <property type="project" value="InterPro"/>
</dbReference>
<keyword evidence="4" id="KW-0808">Transferase</keyword>
<keyword evidence="5" id="KW-0547">Nucleotide-binding</keyword>
<evidence type="ECO:0000256" key="5">
    <source>
        <dbReference type="ARBA" id="ARBA00022741"/>
    </source>
</evidence>
<dbReference type="InterPro" id="IPR004654">
    <property type="entry name" value="ROK_glcA"/>
</dbReference>
<evidence type="ECO:0000256" key="3">
    <source>
        <dbReference type="ARBA" id="ARBA00014701"/>
    </source>
</evidence>
<evidence type="ECO:0000256" key="6">
    <source>
        <dbReference type="ARBA" id="ARBA00022777"/>
    </source>
</evidence>
<dbReference type="InterPro" id="IPR043129">
    <property type="entry name" value="ATPase_NBD"/>
</dbReference>
<dbReference type="InterPro" id="IPR000600">
    <property type="entry name" value="ROK"/>
</dbReference>
<evidence type="ECO:0000313" key="10">
    <source>
        <dbReference type="Proteomes" id="UP000054099"/>
    </source>
</evidence>
<comment type="caution">
    <text evidence="9">The sequence shown here is derived from an EMBL/GenBank/DDBJ whole genome shotgun (WGS) entry which is preliminary data.</text>
</comment>
<dbReference type="RefSeq" id="WP_061971042.1">
    <property type="nucleotide sequence ID" value="NZ_FMAV01000001.1"/>
</dbReference>
<evidence type="ECO:0000313" key="9">
    <source>
        <dbReference type="EMBL" id="KSU85750.1"/>
    </source>
</evidence>
<gene>
    <name evidence="9" type="ORF">AS030_09705</name>
</gene>
<dbReference type="Proteomes" id="UP000054099">
    <property type="component" value="Unassembled WGS sequence"/>
</dbReference>
<dbReference type="GO" id="GO:0005524">
    <property type="term" value="F:ATP binding"/>
    <property type="evidence" value="ECO:0007669"/>
    <property type="project" value="UniProtKB-KW"/>
</dbReference>
<dbReference type="EC" id="2.7.1.2" evidence="2"/>
<dbReference type="NCBIfam" id="TIGR00744">
    <property type="entry name" value="ROK_glcA_fam"/>
    <property type="match status" value="1"/>
</dbReference>
<keyword evidence="7" id="KW-0067">ATP-binding</keyword>
<evidence type="ECO:0000256" key="8">
    <source>
        <dbReference type="ARBA" id="ARBA00032386"/>
    </source>
</evidence>
<dbReference type="AlphaFoldDB" id="A0A0V8JF84"/>
<comment type="similarity">
    <text evidence="1">Belongs to the ROK (NagC/XylR) family.</text>
</comment>
<evidence type="ECO:0000256" key="1">
    <source>
        <dbReference type="ARBA" id="ARBA00006479"/>
    </source>
</evidence>
<keyword evidence="6 9" id="KW-0418">Kinase</keyword>
<dbReference type="GO" id="GO:0004340">
    <property type="term" value="F:glucokinase activity"/>
    <property type="evidence" value="ECO:0007669"/>
    <property type="project" value="UniProtKB-EC"/>
</dbReference>
<dbReference type="InterPro" id="IPR049874">
    <property type="entry name" value="ROK_cs"/>
</dbReference>
<evidence type="ECO:0000256" key="7">
    <source>
        <dbReference type="ARBA" id="ARBA00022840"/>
    </source>
</evidence>